<evidence type="ECO:0000256" key="2">
    <source>
        <dbReference type="ARBA" id="ARBA00010142"/>
    </source>
</evidence>
<comment type="caution">
    <text evidence="10">The sequence shown here is derived from an EMBL/GenBank/DDBJ whole genome shotgun (WGS) entry which is preliminary data.</text>
</comment>
<gene>
    <name evidence="10" type="ORF">EZS28_026567</name>
</gene>
<dbReference type="SUPFAM" id="SSF52540">
    <property type="entry name" value="P-loop containing nucleoside triphosphate hydrolases"/>
    <property type="match status" value="1"/>
</dbReference>
<dbReference type="PRINTS" id="PR00449">
    <property type="entry name" value="RASTRNSFRMNG"/>
</dbReference>
<dbReference type="OrthoDB" id="8830751at2759"/>
<proteinExistence type="inferred from homology"/>
<dbReference type="Pfam" id="PF00071">
    <property type="entry name" value="Ras"/>
    <property type="match status" value="1"/>
</dbReference>
<reference evidence="10 11" key="1">
    <citation type="submission" date="2019-03" db="EMBL/GenBank/DDBJ databases">
        <title>Single cell metagenomics reveals metabolic interactions within the superorganism composed of flagellate Streblomastix strix and complex community of Bacteroidetes bacteria on its surface.</title>
        <authorList>
            <person name="Treitli S.C."/>
            <person name="Kolisko M."/>
            <person name="Husnik F."/>
            <person name="Keeling P."/>
            <person name="Hampl V."/>
        </authorList>
    </citation>
    <scope>NUCLEOTIDE SEQUENCE [LARGE SCALE GENOMIC DNA]</scope>
    <source>
        <strain evidence="10">ST1C</strain>
    </source>
</reference>
<keyword evidence="3" id="KW-1003">Cell membrane</keyword>
<evidence type="ECO:0000256" key="7">
    <source>
        <dbReference type="ARBA" id="ARBA00023136"/>
    </source>
</evidence>
<evidence type="ECO:0000256" key="8">
    <source>
        <dbReference type="ARBA" id="ARBA00023288"/>
    </source>
</evidence>
<accession>A0A5J4V5P5</accession>
<dbReference type="InterPro" id="IPR001806">
    <property type="entry name" value="Small_GTPase"/>
</dbReference>
<dbReference type="EMBL" id="SNRW01009498">
    <property type="protein sequence ID" value="KAA6377907.1"/>
    <property type="molecule type" value="Genomic_DNA"/>
</dbReference>
<dbReference type="NCBIfam" id="TIGR00231">
    <property type="entry name" value="small_GTP"/>
    <property type="match status" value="1"/>
</dbReference>
<dbReference type="Gene3D" id="3.40.50.300">
    <property type="entry name" value="P-loop containing nucleotide triphosphate hydrolases"/>
    <property type="match status" value="1"/>
</dbReference>
<dbReference type="FunFam" id="3.40.50.300:FF:000983">
    <property type="entry name" value="Rho family GTPase"/>
    <property type="match status" value="1"/>
</dbReference>
<evidence type="ECO:0000256" key="3">
    <source>
        <dbReference type="ARBA" id="ARBA00022475"/>
    </source>
</evidence>
<keyword evidence="5" id="KW-0547">Nucleotide-binding</keyword>
<keyword evidence="10" id="KW-0131">Cell cycle</keyword>
<comment type="subcellular location">
    <subcellularLocation>
        <location evidence="1">Cell membrane</location>
        <topology evidence="1">Lipid-anchor</topology>
        <orientation evidence="1">Cytoplasmic side</orientation>
    </subcellularLocation>
</comment>
<dbReference type="InterPro" id="IPR003578">
    <property type="entry name" value="Small_GTPase_Rho"/>
</dbReference>
<keyword evidence="10" id="KW-0132">Cell division</keyword>
<dbReference type="InterPro" id="IPR005225">
    <property type="entry name" value="Small_GTP-bd"/>
</dbReference>
<organism evidence="10 11">
    <name type="scientific">Streblomastix strix</name>
    <dbReference type="NCBI Taxonomy" id="222440"/>
    <lineage>
        <taxon>Eukaryota</taxon>
        <taxon>Metamonada</taxon>
        <taxon>Preaxostyla</taxon>
        <taxon>Oxymonadida</taxon>
        <taxon>Streblomastigidae</taxon>
        <taxon>Streblomastix</taxon>
    </lineage>
</organism>
<evidence type="ECO:0000256" key="5">
    <source>
        <dbReference type="ARBA" id="ARBA00022741"/>
    </source>
</evidence>
<dbReference type="PANTHER" id="PTHR24072">
    <property type="entry name" value="RHO FAMILY GTPASE"/>
    <property type="match status" value="1"/>
</dbReference>
<evidence type="ECO:0000256" key="9">
    <source>
        <dbReference type="ARBA" id="ARBA00023289"/>
    </source>
</evidence>
<keyword evidence="6" id="KW-0342">GTP-binding</keyword>
<evidence type="ECO:0000256" key="1">
    <source>
        <dbReference type="ARBA" id="ARBA00004342"/>
    </source>
</evidence>
<keyword evidence="7" id="KW-0472">Membrane</keyword>
<dbReference type="GO" id="GO:0003924">
    <property type="term" value="F:GTPase activity"/>
    <property type="evidence" value="ECO:0007669"/>
    <property type="project" value="InterPro"/>
</dbReference>
<dbReference type="SMART" id="SM00173">
    <property type="entry name" value="RAS"/>
    <property type="match status" value="1"/>
</dbReference>
<name>A0A5J4V5P5_9EUKA</name>
<dbReference type="GO" id="GO:0005525">
    <property type="term" value="F:GTP binding"/>
    <property type="evidence" value="ECO:0007669"/>
    <property type="project" value="UniProtKB-KW"/>
</dbReference>
<sequence length="280" mass="31418">MRLLSSAWTVAIIPQNIPIESMDLDAAVVITVYDEGRVPMQCQTCSDFLVAFSRHFCIRRIEKCLVSALKKILSNPQRILLTSTKFFSRMAGVTDIKLVVVGDGAVGKTCMLMSFTQNKFPEEYVATVFDNCESLIVVDGKTIHLQIWDTAGQEEYDRLRGLSYPDTDAFIICYAVNDPVSLDNVEKKWFPEIKQYIARTPVILVGTKSDFRTTPGPGMKLVTERQAETLVSKLKLSKHVECSAKTQLNLTRVFETVAREYMTIKNELAKPPQGCSCSIL</sequence>
<evidence type="ECO:0000313" key="11">
    <source>
        <dbReference type="Proteomes" id="UP000324800"/>
    </source>
</evidence>
<evidence type="ECO:0000256" key="4">
    <source>
        <dbReference type="ARBA" id="ARBA00022481"/>
    </source>
</evidence>
<dbReference type="CDD" id="cd00157">
    <property type="entry name" value="Rho"/>
    <property type="match status" value="1"/>
</dbReference>
<dbReference type="PROSITE" id="PS51421">
    <property type="entry name" value="RAS"/>
    <property type="match status" value="1"/>
</dbReference>
<evidence type="ECO:0000256" key="6">
    <source>
        <dbReference type="ARBA" id="ARBA00023134"/>
    </source>
</evidence>
<dbReference type="GO" id="GO:0005886">
    <property type="term" value="C:plasma membrane"/>
    <property type="evidence" value="ECO:0007669"/>
    <property type="project" value="UniProtKB-SubCell"/>
</dbReference>
<protein>
    <submittedName>
        <fullName evidence="10">Putative Cell division control protein 42</fullName>
    </submittedName>
</protein>
<dbReference type="GO" id="GO:0007264">
    <property type="term" value="P:small GTPase-mediated signal transduction"/>
    <property type="evidence" value="ECO:0007669"/>
    <property type="project" value="InterPro"/>
</dbReference>
<dbReference type="SMART" id="SM00175">
    <property type="entry name" value="RAB"/>
    <property type="match status" value="1"/>
</dbReference>
<keyword evidence="9" id="KW-0636">Prenylation</keyword>
<dbReference type="AlphaFoldDB" id="A0A5J4V5P5"/>
<dbReference type="PROSITE" id="PS51420">
    <property type="entry name" value="RHO"/>
    <property type="match status" value="1"/>
</dbReference>
<keyword evidence="8" id="KW-0449">Lipoprotein</keyword>
<dbReference type="InterPro" id="IPR027417">
    <property type="entry name" value="P-loop_NTPase"/>
</dbReference>
<comment type="similarity">
    <text evidence="2">Belongs to the small GTPase superfamily. Rho family.</text>
</comment>
<dbReference type="Proteomes" id="UP000324800">
    <property type="component" value="Unassembled WGS sequence"/>
</dbReference>
<dbReference type="SMART" id="SM00174">
    <property type="entry name" value="RHO"/>
    <property type="match status" value="1"/>
</dbReference>
<dbReference type="GO" id="GO:0051301">
    <property type="term" value="P:cell division"/>
    <property type="evidence" value="ECO:0007669"/>
    <property type="project" value="UniProtKB-KW"/>
</dbReference>
<dbReference type="PROSITE" id="PS51419">
    <property type="entry name" value="RAB"/>
    <property type="match status" value="1"/>
</dbReference>
<evidence type="ECO:0000313" key="10">
    <source>
        <dbReference type="EMBL" id="KAA6377907.1"/>
    </source>
</evidence>
<keyword evidence="4" id="KW-0488">Methylation</keyword>